<comment type="similarity">
    <text evidence="2 8">Belongs to the PHP hydrolase family. HisK subfamily.</text>
</comment>
<keyword evidence="4 8" id="KW-0028">Amino-acid biosynthesis</keyword>
<dbReference type="InterPro" id="IPR003141">
    <property type="entry name" value="Pol/His_phosphatase_N"/>
</dbReference>
<evidence type="ECO:0000256" key="5">
    <source>
        <dbReference type="ARBA" id="ARBA00022801"/>
    </source>
</evidence>
<dbReference type="GO" id="GO:0000105">
    <property type="term" value="P:L-histidine biosynthetic process"/>
    <property type="evidence" value="ECO:0007669"/>
    <property type="project" value="UniProtKB-UniRule"/>
</dbReference>
<dbReference type="InterPro" id="IPR004013">
    <property type="entry name" value="PHP_dom"/>
</dbReference>
<gene>
    <name evidence="10" type="primary">hisK_1</name>
    <name evidence="10" type="ORF">CLMAG_13500</name>
</gene>
<organism evidence="10 11">
    <name type="scientific">Clostridium magnum DSM 2767</name>
    <dbReference type="NCBI Taxonomy" id="1121326"/>
    <lineage>
        <taxon>Bacteria</taxon>
        <taxon>Bacillati</taxon>
        <taxon>Bacillota</taxon>
        <taxon>Clostridia</taxon>
        <taxon>Eubacteriales</taxon>
        <taxon>Clostridiaceae</taxon>
        <taxon>Clostridium</taxon>
    </lineage>
</organism>
<dbReference type="SMART" id="SM00481">
    <property type="entry name" value="POLIIIAc"/>
    <property type="match status" value="1"/>
</dbReference>
<dbReference type="GO" id="GO:0005737">
    <property type="term" value="C:cytoplasm"/>
    <property type="evidence" value="ECO:0007669"/>
    <property type="project" value="TreeGrafter"/>
</dbReference>
<comment type="pathway">
    <text evidence="1 8">Amino-acid biosynthesis; L-histidine biosynthesis; L-histidine from 5-phospho-alpha-D-ribose 1-diphosphate: step 8/9.</text>
</comment>
<dbReference type="GO" id="GO:0004401">
    <property type="term" value="F:histidinol-phosphatase activity"/>
    <property type="evidence" value="ECO:0007669"/>
    <property type="project" value="UniProtKB-UniRule"/>
</dbReference>
<evidence type="ECO:0000313" key="11">
    <source>
        <dbReference type="Proteomes" id="UP000076603"/>
    </source>
</evidence>
<dbReference type="UniPathway" id="UPA00031">
    <property type="reaction ID" value="UER00013"/>
</dbReference>
<keyword evidence="5 8" id="KW-0378">Hydrolase</keyword>
<dbReference type="InterPro" id="IPR016195">
    <property type="entry name" value="Pol/histidinol_Pase-like"/>
</dbReference>
<evidence type="ECO:0000256" key="6">
    <source>
        <dbReference type="ARBA" id="ARBA00023102"/>
    </source>
</evidence>
<evidence type="ECO:0000256" key="3">
    <source>
        <dbReference type="ARBA" id="ARBA00013085"/>
    </source>
</evidence>
<comment type="catalytic activity">
    <reaction evidence="7 8">
        <text>L-histidinol phosphate + H2O = L-histidinol + phosphate</text>
        <dbReference type="Rhea" id="RHEA:14465"/>
        <dbReference type="ChEBI" id="CHEBI:15377"/>
        <dbReference type="ChEBI" id="CHEBI:43474"/>
        <dbReference type="ChEBI" id="CHEBI:57699"/>
        <dbReference type="ChEBI" id="CHEBI:57980"/>
        <dbReference type="EC" id="3.1.3.15"/>
    </reaction>
</comment>
<dbReference type="AlphaFoldDB" id="A0A162UUL5"/>
<dbReference type="SUPFAM" id="SSF89550">
    <property type="entry name" value="PHP domain-like"/>
    <property type="match status" value="1"/>
</dbReference>
<evidence type="ECO:0000256" key="4">
    <source>
        <dbReference type="ARBA" id="ARBA00022605"/>
    </source>
</evidence>
<dbReference type="STRING" id="1121326.CLMAG_13500"/>
<dbReference type="Gene3D" id="3.20.20.140">
    <property type="entry name" value="Metal-dependent hydrolases"/>
    <property type="match status" value="1"/>
</dbReference>
<dbReference type="EC" id="3.1.3.15" evidence="3 8"/>
<dbReference type="NCBIfam" id="TIGR01856">
    <property type="entry name" value="hisJ_fam"/>
    <property type="match status" value="1"/>
</dbReference>
<evidence type="ECO:0000259" key="9">
    <source>
        <dbReference type="SMART" id="SM00481"/>
    </source>
</evidence>
<reference evidence="10 11" key="1">
    <citation type="submission" date="2016-04" db="EMBL/GenBank/DDBJ databases">
        <title>Genome sequence of Clostridium magnum DSM 2767.</title>
        <authorList>
            <person name="Poehlein A."/>
            <person name="Uhlig R."/>
            <person name="Fischer R."/>
            <person name="Bahl H."/>
            <person name="Daniel R."/>
        </authorList>
    </citation>
    <scope>NUCLEOTIDE SEQUENCE [LARGE SCALE GENOMIC DNA]</scope>
    <source>
        <strain evidence="10 11">DSM 2767</strain>
    </source>
</reference>
<evidence type="ECO:0000313" key="10">
    <source>
        <dbReference type="EMBL" id="KZL94297.1"/>
    </source>
</evidence>
<dbReference type="PANTHER" id="PTHR21039">
    <property type="entry name" value="HISTIDINOL PHOSPHATASE-RELATED"/>
    <property type="match status" value="1"/>
</dbReference>
<sequence>MFDTHVHTKVSTDSEMEIEEAIKSAQNKNISLIITEHMDLKFPEKGLFCFDVDDYFKKYSKYRGNNLLLGVEIGIKDDCIEESREVTEKGLFDYVLGSVHLVDNLDVYYETYYKEKSKQEAYEKYLATMLSGIQKYDFIDSMGHIDYICRYARYDDRELYYRDFSDMIDEILKTLIDKDKCMELNTRRLSDENAAKNIISIYKRFKELGGKHVTVGSDAHNTTAIGSNFHVAREIIDLCDLKAVYFKERKKEYEKI</sequence>
<name>A0A162UUL5_9CLOT</name>
<dbReference type="PANTHER" id="PTHR21039:SF0">
    <property type="entry name" value="HISTIDINOL-PHOSPHATASE"/>
    <property type="match status" value="1"/>
</dbReference>
<keyword evidence="6 8" id="KW-0368">Histidine biosynthesis</keyword>
<evidence type="ECO:0000256" key="8">
    <source>
        <dbReference type="RuleBase" id="RU366003"/>
    </source>
</evidence>
<dbReference type="OrthoDB" id="9775255at2"/>
<keyword evidence="11" id="KW-1185">Reference proteome</keyword>
<accession>A0A162UUL5</accession>
<proteinExistence type="inferred from homology"/>
<feature type="domain" description="Polymerase/histidinol phosphatase N-terminal" evidence="9">
    <location>
        <begin position="2"/>
        <end position="77"/>
    </location>
</feature>
<dbReference type="EMBL" id="LWAE01000001">
    <property type="protein sequence ID" value="KZL94297.1"/>
    <property type="molecule type" value="Genomic_DNA"/>
</dbReference>
<dbReference type="RefSeq" id="WP_066619614.1">
    <property type="nucleotide sequence ID" value="NZ_FQXL01000009.1"/>
</dbReference>
<protein>
    <recommendedName>
        <fullName evidence="3 8">Histidinol-phosphatase</fullName>
        <shortName evidence="8">HolPase</shortName>
        <ecNumber evidence="3 8">3.1.3.15</ecNumber>
    </recommendedName>
</protein>
<dbReference type="Proteomes" id="UP000076603">
    <property type="component" value="Unassembled WGS sequence"/>
</dbReference>
<evidence type="ECO:0000256" key="7">
    <source>
        <dbReference type="ARBA" id="ARBA00049158"/>
    </source>
</evidence>
<comment type="caution">
    <text evidence="10">The sequence shown here is derived from an EMBL/GenBank/DDBJ whole genome shotgun (WGS) entry which is preliminary data.</text>
</comment>
<dbReference type="PATRIC" id="fig|1121326.3.peg.1318"/>
<dbReference type="Pfam" id="PF02811">
    <property type="entry name" value="PHP"/>
    <property type="match status" value="1"/>
</dbReference>
<dbReference type="NCBIfam" id="NF004086">
    <property type="entry name" value="PRK05588.1"/>
    <property type="match status" value="1"/>
</dbReference>
<evidence type="ECO:0000256" key="1">
    <source>
        <dbReference type="ARBA" id="ARBA00004970"/>
    </source>
</evidence>
<dbReference type="InterPro" id="IPR010140">
    <property type="entry name" value="Histidinol_P_phosphatase_HisJ"/>
</dbReference>
<evidence type="ECO:0000256" key="2">
    <source>
        <dbReference type="ARBA" id="ARBA00009152"/>
    </source>
</evidence>